<dbReference type="InterPro" id="IPR004358">
    <property type="entry name" value="Sig_transdc_His_kin-like_C"/>
</dbReference>
<dbReference type="PANTHER" id="PTHR45436:SF5">
    <property type="entry name" value="SENSOR HISTIDINE KINASE TRCS"/>
    <property type="match status" value="1"/>
</dbReference>
<keyword evidence="8 10" id="KW-1133">Transmembrane helix</keyword>
<gene>
    <name evidence="12" type="ORF">C5689_05245</name>
</gene>
<dbReference type="PROSITE" id="PS50109">
    <property type="entry name" value="HIS_KIN"/>
    <property type="match status" value="1"/>
</dbReference>
<keyword evidence="13" id="KW-1185">Reference proteome</keyword>
<reference evidence="12 13" key="1">
    <citation type="journal article" date="2018" name="Appl. Microbiol. Biotechnol.">
        <title>Co-cultivation of the strictly anaerobic methanogen Methanosarcina barkeri with aerobic methanotrophs in an oxygen-limited membrane bioreactor.</title>
        <authorList>
            <person name="In 't Zandt M.H."/>
            <person name="van den Bosch T.J.M."/>
            <person name="Rijkers R."/>
            <person name="van Kessel M.A.H.J."/>
            <person name="Jetten M.S.M."/>
            <person name="Welte C.U."/>
        </authorList>
    </citation>
    <scope>NUCLEOTIDE SEQUENCE [LARGE SCALE GENOMIC DNA]</scope>
    <source>
        <strain evidence="12 13">DSM 17706</strain>
    </source>
</reference>
<evidence type="ECO:0000256" key="8">
    <source>
        <dbReference type="ARBA" id="ARBA00022989"/>
    </source>
</evidence>
<keyword evidence="5" id="KW-0808">Transferase</keyword>
<dbReference type="SUPFAM" id="SSF55874">
    <property type="entry name" value="ATPase domain of HSP90 chaperone/DNA topoisomerase II/histidine kinase"/>
    <property type="match status" value="1"/>
</dbReference>
<organism evidence="12 13">
    <name type="scientific">Methylosinus sporium</name>
    <dbReference type="NCBI Taxonomy" id="428"/>
    <lineage>
        <taxon>Bacteria</taxon>
        <taxon>Pseudomonadati</taxon>
        <taxon>Pseudomonadota</taxon>
        <taxon>Alphaproteobacteria</taxon>
        <taxon>Hyphomicrobiales</taxon>
        <taxon>Methylocystaceae</taxon>
        <taxon>Methylosinus</taxon>
    </lineage>
</organism>
<dbReference type="InterPro" id="IPR050428">
    <property type="entry name" value="TCS_sensor_his_kinase"/>
</dbReference>
<comment type="subcellular location">
    <subcellularLocation>
        <location evidence="2">Membrane</location>
    </subcellularLocation>
</comment>
<accession>A0A2U1STB7</accession>
<dbReference type="Gene3D" id="3.30.565.10">
    <property type="entry name" value="Histidine kinase-like ATPase, C-terminal domain"/>
    <property type="match status" value="1"/>
</dbReference>
<dbReference type="PANTHER" id="PTHR45436">
    <property type="entry name" value="SENSOR HISTIDINE KINASE YKOH"/>
    <property type="match status" value="1"/>
</dbReference>
<dbReference type="SMART" id="SM00387">
    <property type="entry name" value="HATPase_c"/>
    <property type="match status" value="1"/>
</dbReference>
<dbReference type="OrthoDB" id="9809567at2"/>
<dbReference type="SUPFAM" id="SSF47384">
    <property type="entry name" value="Homodimeric domain of signal transducing histidine kinase"/>
    <property type="match status" value="1"/>
</dbReference>
<evidence type="ECO:0000256" key="1">
    <source>
        <dbReference type="ARBA" id="ARBA00000085"/>
    </source>
</evidence>
<evidence type="ECO:0000256" key="5">
    <source>
        <dbReference type="ARBA" id="ARBA00022679"/>
    </source>
</evidence>
<dbReference type="EMBL" id="PUIV01000005">
    <property type="protein sequence ID" value="PWB94856.1"/>
    <property type="molecule type" value="Genomic_DNA"/>
</dbReference>
<evidence type="ECO:0000256" key="7">
    <source>
        <dbReference type="ARBA" id="ARBA00022777"/>
    </source>
</evidence>
<evidence type="ECO:0000256" key="3">
    <source>
        <dbReference type="ARBA" id="ARBA00012438"/>
    </source>
</evidence>
<feature type="domain" description="Histidine kinase" evidence="11">
    <location>
        <begin position="248"/>
        <end position="444"/>
    </location>
</feature>
<keyword evidence="6 10" id="KW-0812">Transmembrane</keyword>
<protein>
    <recommendedName>
        <fullName evidence="3">histidine kinase</fullName>
        <ecNumber evidence="3">2.7.13.3</ecNumber>
    </recommendedName>
</protein>
<evidence type="ECO:0000313" key="13">
    <source>
        <dbReference type="Proteomes" id="UP000245137"/>
    </source>
</evidence>
<dbReference type="RefSeq" id="WP_108916226.1">
    <property type="nucleotide sequence ID" value="NZ_BGJY01000005.1"/>
</dbReference>
<dbReference type="InterPro" id="IPR003594">
    <property type="entry name" value="HATPase_dom"/>
</dbReference>
<comment type="caution">
    <text evidence="12">The sequence shown here is derived from an EMBL/GenBank/DDBJ whole genome shotgun (WGS) entry which is preliminary data.</text>
</comment>
<keyword evidence="9 10" id="KW-0472">Membrane</keyword>
<evidence type="ECO:0000256" key="4">
    <source>
        <dbReference type="ARBA" id="ARBA00022553"/>
    </source>
</evidence>
<evidence type="ECO:0000256" key="9">
    <source>
        <dbReference type="ARBA" id="ARBA00023136"/>
    </source>
</evidence>
<proteinExistence type="predicted"/>
<feature type="transmembrane region" description="Helical" evidence="10">
    <location>
        <begin position="169"/>
        <end position="202"/>
    </location>
</feature>
<evidence type="ECO:0000313" key="12">
    <source>
        <dbReference type="EMBL" id="PWB94856.1"/>
    </source>
</evidence>
<dbReference type="GO" id="GO:0000155">
    <property type="term" value="F:phosphorelay sensor kinase activity"/>
    <property type="evidence" value="ECO:0007669"/>
    <property type="project" value="InterPro"/>
</dbReference>
<dbReference type="Proteomes" id="UP000245137">
    <property type="component" value="Unassembled WGS sequence"/>
</dbReference>
<dbReference type="EC" id="2.7.13.3" evidence="3"/>
<dbReference type="CDD" id="cd00082">
    <property type="entry name" value="HisKA"/>
    <property type="match status" value="1"/>
</dbReference>
<dbReference type="PRINTS" id="PR00344">
    <property type="entry name" value="BCTRLSENSOR"/>
</dbReference>
<dbReference type="InterPro" id="IPR036097">
    <property type="entry name" value="HisK_dim/P_sf"/>
</dbReference>
<dbReference type="AlphaFoldDB" id="A0A2U1STB7"/>
<keyword evidence="4" id="KW-0597">Phosphoprotein</keyword>
<dbReference type="InterPro" id="IPR003661">
    <property type="entry name" value="HisK_dim/P_dom"/>
</dbReference>
<feature type="transmembrane region" description="Helical" evidence="10">
    <location>
        <begin position="12"/>
        <end position="33"/>
    </location>
</feature>
<evidence type="ECO:0000256" key="6">
    <source>
        <dbReference type="ARBA" id="ARBA00022692"/>
    </source>
</evidence>
<evidence type="ECO:0000256" key="10">
    <source>
        <dbReference type="SAM" id="Phobius"/>
    </source>
</evidence>
<keyword evidence="7 12" id="KW-0418">Kinase</keyword>
<dbReference type="InterPro" id="IPR005467">
    <property type="entry name" value="His_kinase_dom"/>
</dbReference>
<comment type="catalytic activity">
    <reaction evidence="1">
        <text>ATP + protein L-histidine = ADP + protein N-phospho-L-histidine.</text>
        <dbReference type="EC" id="2.7.13.3"/>
    </reaction>
</comment>
<dbReference type="Pfam" id="PF02518">
    <property type="entry name" value="HATPase_c"/>
    <property type="match status" value="1"/>
</dbReference>
<name>A0A2U1STB7_METSR</name>
<dbReference type="InterPro" id="IPR036890">
    <property type="entry name" value="HATPase_C_sf"/>
</dbReference>
<dbReference type="Gene3D" id="1.10.287.130">
    <property type="match status" value="1"/>
</dbReference>
<dbReference type="GO" id="GO:0005886">
    <property type="term" value="C:plasma membrane"/>
    <property type="evidence" value="ECO:0007669"/>
    <property type="project" value="TreeGrafter"/>
</dbReference>
<sequence>MRTRSLRLRLFLFGAAAIAGALALAGFVLVLLFEHHVERTMDDDIETYVRQLVSDLAVDADGRLRVITATPDPRFARFRSGFYWQVASDDGRDVERSASLGEEALEFPAGCAATDRVYYHRLRGPWGNALLGGQRCIALGGVSALRIRVLVALDLAGVVRARDAFATELVAALFLIAVGLTFATWIQVGLGLAPLAGLGAAVGEIAKGRRRRLDALALPEVQPLIDEVNGLLDERDKEIERARNRAADLAHGLKTPLTALAADARLLREKGETEIARSLDRIGDAMHRHVARELARARSRGLARGGAPTPVAEVVDALARTLASAGTEARFDMRIAPDLRVAVDRVDLMEILGNLMENAARHARARIRVSASAGRFVVEDDGPGLPEGSEALIRRRGGRLDETGGAGLGLAIVQDVLDAYGADMRFSRSSLGGLRVEVDLSGAAEFPAAG</sequence>
<evidence type="ECO:0000259" key="11">
    <source>
        <dbReference type="PROSITE" id="PS50109"/>
    </source>
</evidence>
<evidence type="ECO:0000256" key="2">
    <source>
        <dbReference type="ARBA" id="ARBA00004370"/>
    </source>
</evidence>